<comment type="caution">
    <text evidence="3">The sequence shown here is derived from an EMBL/GenBank/DDBJ whole genome shotgun (WGS) entry which is preliminary data.</text>
</comment>
<sequence length="621" mass="65591">MDNSSATTPAPAENLASAAASKASRFLDAVILQEQPPQAPPPDRLASTLPENRRQQRGQKLRSDWIVPEGGDTRGSEAEFVPTSASASGLPFHCASSNLHQEREVVEHAPACERHPASADAFCGRSVVALPTSAPSLTVTVHPATSSTDASSSAMTPTDGRAFSEPSLVLSQPSGNANKVEYPFEEASAISTRNLAPSAEQLLVEDTSAAGPPTERGTSDEKAHQVHLDSPLGSSMESVAGGATTSPTREEDSSLRLPVIRSARLRRKVRAQAQGQNTLSEGDGADIEALIKTLRRESASRPTSGRRVSESGTQMSSAETEVPRGQNESSNSGATGQTAGQCTVTEKVKALANKLSNEIAPESTQSRRDEKYDAETSSEGTQIPTGPDESSTSGTARLRAGKPAIALTPDEARTAGHAISQVSKLNMGHAVGKDQASLKTTKQDLEEQNGLPGSMACSKLRTPVPKLPGPMVRTEEPVEQDSDEDGGSDGSDSSTSTSSSWITVEDSDDEWICEECRGDETCGAGCSTAERGTLGSHMSDQRTQCLESPGPFGGNRPWRSAPMPQPYCSQMGPVDRAFDQSVKLSSKQRLERASKFDKTEPPPMLAIALLISASCLLFLLR</sequence>
<feature type="compositionally biased region" description="Polar residues" evidence="1">
    <location>
        <begin position="232"/>
        <end position="247"/>
    </location>
</feature>
<protein>
    <submittedName>
        <fullName evidence="3">Uncharacterized protein</fullName>
    </submittedName>
</protein>
<feature type="compositionally biased region" description="Polar residues" evidence="1">
    <location>
        <begin position="375"/>
        <end position="395"/>
    </location>
</feature>
<dbReference type="Proteomes" id="UP001321473">
    <property type="component" value="Unassembled WGS sequence"/>
</dbReference>
<keyword evidence="2" id="KW-1133">Transmembrane helix</keyword>
<feature type="compositionally biased region" description="Polar residues" evidence="1">
    <location>
        <begin position="536"/>
        <end position="546"/>
    </location>
</feature>
<dbReference type="AlphaFoldDB" id="A0AAQ4FKQ4"/>
<organism evidence="3 4">
    <name type="scientific">Amblyomma americanum</name>
    <name type="common">Lone star tick</name>
    <dbReference type="NCBI Taxonomy" id="6943"/>
    <lineage>
        <taxon>Eukaryota</taxon>
        <taxon>Metazoa</taxon>
        <taxon>Ecdysozoa</taxon>
        <taxon>Arthropoda</taxon>
        <taxon>Chelicerata</taxon>
        <taxon>Arachnida</taxon>
        <taxon>Acari</taxon>
        <taxon>Parasitiformes</taxon>
        <taxon>Ixodida</taxon>
        <taxon>Ixodoidea</taxon>
        <taxon>Ixodidae</taxon>
        <taxon>Amblyomminae</taxon>
        <taxon>Amblyomma</taxon>
    </lineage>
</organism>
<keyword evidence="2" id="KW-0812">Transmembrane</keyword>
<feature type="compositionally biased region" description="Low complexity" evidence="1">
    <location>
        <begin position="490"/>
        <end position="500"/>
    </location>
</feature>
<feature type="compositionally biased region" description="Basic and acidic residues" evidence="1">
    <location>
        <begin position="365"/>
        <end position="374"/>
    </location>
</feature>
<dbReference type="EMBL" id="JARKHS020001541">
    <property type="protein sequence ID" value="KAK8787696.1"/>
    <property type="molecule type" value="Genomic_DNA"/>
</dbReference>
<feature type="transmembrane region" description="Helical" evidence="2">
    <location>
        <begin position="602"/>
        <end position="620"/>
    </location>
</feature>
<feature type="region of interest" description="Disordered" evidence="1">
    <location>
        <begin position="534"/>
        <end position="572"/>
    </location>
</feature>
<feature type="compositionally biased region" description="Polar residues" evidence="1">
    <location>
        <begin position="326"/>
        <end position="341"/>
    </location>
</feature>
<feature type="compositionally biased region" description="Basic and acidic residues" evidence="1">
    <location>
        <begin position="217"/>
        <end position="227"/>
    </location>
</feature>
<feature type="compositionally biased region" description="Low complexity" evidence="1">
    <location>
        <begin position="143"/>
        <end position="159"/>
    </location>
</feature>
<feature type="compositionally biased region" description="Acidic residues" evidence="1">
    <location>
        <begin position="477"/>
        <end position="487"/>
    </location>
</feature>
<feature type="region of interest" description="Disordered" evidence="1">
    <location>
        <begin position="209"/>
        <end position="259"/>
    </location>
</feature>
<evidence type="ECO:0000313" key="4">
    <source>
        <dbReference type="Proteomes" id="UP001321473"/>
    </source>
</evidence>
<evidence type="ECO:0000256" key="1">
    <source>
        <dbReference type="SAM" id="MobiDB-lite"/>
    </source>
</evidence>
<accession>A0AAQ4FKQ4</accession>
<feature type="region of interest" description="Disordered" evidence="1">
    <location>
        <begin position="430"/>
        <end position="505"/>
    </location>
</feature>
<gene>
    <name evidence="3" type="ORF">V5799_022530</name>
</gene>
<keyword evidence="4" id="KW-1185">Reference proteome</keyword>
<evidence type="ECO:0000256" key="2">
    <source>
        <dbReference type="SAM" id="Phobius"/>
    </source>
</evidence>
<feature type="region of interest" description="Disordered" evidence="1">
    <location>
        <begin position="140"/>
        <end position="160"/>
    </location>
</feature>
<name>A0AAQ4FKQ4_AMBAM</name>
<feature type="compositionally biased region" description="Polar residues" evidence="1">
    <location>
        <begin position="310"/>
        <end position="319"/>
    </location>
</feature>
<keyword evidence="2" id="KW-0472">Membrane</keyword>
<evidence type="ECO:0000313" key="3">
    <source>
        <dbReference type="EMBL" id="KAK8787696.1"/>
    </source>
</evidence>
<feature type="region of interest" description="Disordered" evidence="1">
    <location>
        <begin position="353"/>
        <end position="412"/>
    </location>
</feature>
<feature type="region of interest" description="Disordered" evidence="1">
    <location>
        <begin position="28"/>
        <end position="87"/>
    </location>
</feature>
<reference evidence="3 4" key="1">
    <citation type="journal article" date="2023" name="Arcadia Sci">
        <title>De novo assembly of a long-read Amblyomma americanum tick genome.</title>
        <authorList>
            <person name="Chou S."/>
            <person name="Poskanzer K.E."/>
            <person name="Rollins M."/>
            <person name="Thuy-Boun P.S."/>
        </authorList>
    </citation>
    <scope>NUCLEOTIDE SEQUENCE [LARGE SCALE GENOMIC DNA]</scope>
    <source>
        <strain evidence="3">F_SG_1</strain>
        <tissue evidence="3">Salivary glands</tissue>
    </source>
</reference>
<proteinExistence type="predicted"/>
<feature type="region of interest" description="Disordered" evidence="1">
    <location>
        <begin position="294"/>
        <end position="341"/>
    </location>
</feature>